<sequence length="139" mass="15709">MSIFDTPRYKENPSDIFFDHFVMDVIGLLPSGMSENLDAAISTSGGAWRQKTKQLINLSDTIEIAILDLWYRNSAILESRGELYDPYHFAVNFVDAYFAENSQVDQWPGNALEVAKSHIREAQQREADATQCAQSAAFR</sequence>
<reference evidence="1" key="1">
    <citation type="journal article" date="2002" name="Microb. Drug Resist.">
        <title>Characterization of an integron carrying a new class D beta-lactamase (OXA-37) in Acinetobacter baumannii.</title>
        <authorList>
            <person name="Navia M.M."/>
            <person name="Ruiz J."/>
            <person name="Vila J."/>
        </authorList>
    </citation>
    <scope>NUCLEOTIDE SEQUENCE</scope>
</reference>
<accession>Q9EY52</accession>
<name>Q9EY52_ACIBA</name>
<evidence type="ECO:0000313" key="1">
    <source>
        <dbReference type="EMBL" id="AAG33664.1"/>
    </source>
</evidence>
<dbReference type="EMBL" id="AY007784">
    <property type="protein sequence ID" value="AAG33664.1"/>
    <property type="molecule type" value="Genomic_DNA"/>
</dbReference>
<proteinExistence type="predicted"/>
<dbReference type="AlphaFoldDB" id="Q9EY52"/>
<protein>
    <submittedName>
        <fullName evidence="1">Uncharacterized protein</fullName>
    </submittedName>
</protein>
<organism evidence="1">
    <name type="scientific">Acinetobacter baumannii</name>
    <dbReference type="NCBI Taxonomy" id="470"/>
    <lineage>
        <taxon>Bacteria</taxon>
        <taxon>Pseudomonadati</taxon>
        <taxon>Pseudomonadota</taxon>
        <taxon>Gammaproteobacteria</taxon>
        <taxon>Moraxellales</taxon>
        <taxon>Moraxellaceae</taxon>
        <taxon>Acinetobacter</taxon>
        <taxon>Acinetobacter calcoaceticus/baumannii complex</taxon>
    </lineage>
</organism>